<reference evidence="6" key="1">
    <citation type="journal article" date="1997" name="Nucleic Acids Res.">
        <title>tRNAscan-SE: a program for improved detection of transfer RNA genes in genomic sequence.</title>
        <authorList>
            <person name="Lowe T.M."/>
            <person name="Eddy S.R."/>
        </authorList>
    </citation>
    <scope>NUCLEOTIDE SEQUENCE [LARGE SCALE GENOMIC DNA]</scope>
    <source>
        <strain evidence="6">r\B97-61/B2</strain>
    </source>
</reference>
<dbReference type="PANTHER" id="PTHR12565:SF460">
    <property type="entry name" value="TRANSCRIPTION FACTOR BPE"/>
    <property type="match status" value="1"/>
</dbReference>
<dbReference type="GO" id="GO:0005634">
    <property type="term" value="C:nucleus"/>
    <property type="evidence" value="ECO:0007669"/>
    <property type="project" value="UniProtKB-SubCell"/>
</dbReference>
<evidence type="ECO:0000256" key="1">
    <source>
        <dbReference type="ARBA" id="ARBA00004123"/>
    </source>
</evidence>
<reference evidence="7" key="2">
    <citation type="submission" date="2025-08" db="UniProtKB">
        <authorList>
            <consortium name="RefSeq"/>
        </authorList>
    </citation>
    <scope>IDENTIFICATION</scope>
</reference>
<dbReference type="RefSeq" id="XP_017970449.1">
    <property type="nucleotide sequence ID" value="XM_018114960.1"/>
</dbReference>
<comment type="subcellular location">
    <subcellularLocation>
        <location evidence="1">Nucleus</location>
    </subcellularLocation>
</comment>
<organism evidence="6 7">
    <name type="scientific">Theobroma cacao</name>
    <name type="common">Cacao</name>
    <name type="synonym">Cocoa</name>
    <dbReference type="NCBI Taxonomy" id="3641"/>
    <lineage>
        <taxon>Eukaryota</taxon>
        <taxon>Viridiplantae</taxon>
        <taxon>Streptophyta</taxon>
        <taxon>Embryophyta</taxon>
        <taxon>Tracheophyta</taxon>
        <taxon>Spermatophyta</taxon>
        <taxon>Magnoliopsida</taxon>
        <taxon>eudicotyledons</taxon>
        <taxon>Gunneridae</taxon>
        <taxon>Pentapetalae</taxon>
        <taxon>rosids</taxon>
        <taxon>malvids</taxon>
        <taxon>Malvales</taxon>
        <taxon>Malvaceae</taxon>
        <taxon>Byttnerioideae</taxon>
        <taxon>Theobroma</taxon>
    </lineage>
</organism>
<evidence type="ECO:0000256" key="2">
    <source>
        <dbReference type="ARBA" id="ARBA00023015"/>
    </source>
</evidence>
<evidence type="ECO:0000313" key="6">
    <source>
        <dbReference type="Proteomes" id="UP000694886"/>
    </source>
</evidence>
<dbReference type="GeneID" id="18609319"/>
<accession>A0AB32VWW9</accession>
<feature type="compositionally biased region" description="Basic and acidic residues" evidence="5">
    <location>
        <begin position="65"/>
        <end position="74"/>
    </location>
</feature>
<evidence type="ECO:0000256" key="3">
    <source>
        <dbReference type="ARBA" id="ARBA00023163"/>
    </source>
</evidence>
<protein>
    <submittedName>
        <fullName evidence="7">Transcription factor BPE</fullName>
    </submittedName>
</protein>
<sequence length="203" mass="22892">MDKFNQRVISIVFGNDPMSLEHQQQIGGGVKRRCDGENEATRLVSTSNGNGMNNGCGKRLKALKGRDENHDSKAKVAPSSGKLVEQKLQPPKPPKQDYIRVRARKGQAINNHNLAKKREKVRERMKIHQDLVPGCNKLLAKHLSFMIINYIHSLQGQVEFLSMKLETINSRMNFGIEVFPPKDYGQQTFDTTSMAFGSQATRE</sequence>
<dbReference type="InterPro" id="IPR036638">
    <property type="entry name" value="HLH_DNA-bd_sf"/>
</dbReference>
<keyword evidence="3" id="KW-0804">Transcription</keyword>
<dbReference type="KEGG" id="tcc:18609319"/>
<dbReference type="Proteomes" id="UP000694886">
    <property type="component" value="Chromosome 2"/>
</dbReference>
<dbReference type="GO" id="GO:0046983">
    <property type="term" value="F:protein dimerization activity"/>
    <property type="evidence" value="ECO:0007669"/>
    <property type="project" value="InterPro"/>
</dbReference>
<feature type="region of interest" description="Disordered" evidence="5">
    <location>
        <begin position="65"/>
        <end position="95"/>
    </location>
</feature>
<evidence type="ECO:0000256" key="5">
    <source>
        <dbReference type="SAM" id="MobiDB-lite"/>
    </source>
</evidence>
<dbReference type="AlphaFoldDB" id="A0AB32VWW9"/>
<gene>
    <name evidence="7" type="primary">LOC18609319</name>
</gene>
<name>A0AB32VWW9_THECC</name>
<evidence type="ECO:0000313" key="7">
    <source>
        <dbReference type="RefSeq" id="XP_017970449.1"/>
    </source>
</evidence>
<proteinExistence type="predicted"/>
<dbReference type="Gramene" id="Tc02v2_t020670.1">
    <property type="protein sequence ID" value="Tc02v2_p020670.1"/>
    <property type="gene ID" value="Tc02v2_g020670"/>
</dbReference>
<dbReference type="PANTHER" id="PTHR12565">
    <property type="entry name" value="STEROL REGULATORY ELEMENT-BINDING PROTEIN"/>
    <property type="match status" value="1"/>
</dbReference>
<dbReference type="InterPro" id="IPR024097">
    <property type="entry name" value="bHLH_ZIP_TF"/>
</dbReference>
<dbReference type="SUPFAM" id="SSF47459">
    <property type="entry name" value="HLH, helix-loop-helix DNA-binding domain"/>
    <property type="match status" value="1"/>
</dbReference>
<dbReference type="GO" id="GO:0006355">
    <property type="term" value="P:regulation of DNA-templated transcription"/>
    <property type="evidence" value="ECO:0007669"/>
    <property type="project" value="InterPro"/>
</dbReference>
<keyword evidence="2" id="KW-0805">Transcription regulation</keyword>
<evidence type="ECO:0000256" key="4">
    <source>
        <dbReference type="ARBA" id="ARBA00023242"/>
    </source>
</evidence>
<keyword evidence="4" id="KW-0539">Nucleus</keyword>